<feature type="domain" description="YdbS-like PH" evidence="3">
    <location>
        <begin position="72"/>
        <end position="139"/>
    </location>
</feature>
<evidence type="ECO:0000313" key="4">
    <source>
        <dbReference type="EMBL" id="ADM10482.1"/>
    </source>
</evidence>
<dbReference type="OrthoDB" id="3378680at2"/>
<accession>E0TEZ5</accession>
<proteinExistence type="predicted"/>
<protein>
    <recommendedName>
        <fullName evidence="3">YdbS-like PH domain-containing protein</fullName>
    </recommendedName>
</protein>
<feature type="region of interest" description="Disordered" evidence="1">
    <location>
        <begin position="157"/>
        <end position="191"/>
    </location>
</feature>
<dbReference type="Proteomes" id="UP000001302">
    <property type="component" value="Chromosome"/>
</dbReference>
<dbReference type="RefSeq" id="WP_013301456.1">
    <property type="nucleotide sequence ID" value="NC_014414.1"/>
</dbReference>
<sequence>MDGSDIATYRPAWASYWKAWLAVAALAASAYAFPQVRGAYLETPAQLQEIATLVSLAPALLIIAGILFHRYTRAYQIESGRRLRTTIGFIARDRREFLISDKIQTDLKQTVLSRLLGYGTLRFWTGDDQSGQSWVNVAAPNRLEAEIKVLALNTDDAAGKPSRNAVSARTEKPNSRINPPDPATPPLPHTPAGTIFADRAIVLTRFHPSLMRHIGGEFKSAVEPQQFVAKGEPLLTLILMTEDETLFGSGKFADVVIPAPVSGLVLRRSHVARPYYDQSPPDPADEMRTTLLPVEGEPVENGVFIYGALCDAIWKHRDFLFRRQRKLKEIAKHSPGSAQWVATWADDTTIRKALDELLIQPCDEIPARPAFDDYLCEAWIKRPHLRDFLAPLVDETTLRKVNTNYKLEEQQMIEEAIRTHRTTLEKLAEND</sequence>
<feature type="compositionally biased region" description="Pro residues" evidence="1">
    <location>
        <begin position="179"/>
        <end position="189"/>
    </location>
</feature>
<keyword evidence="2" id="KW-0812">Transmembrane</keyword>
<evidence type="ECO:0000313" key="5">
    <source>
        <dbReference type="Proteomes" id="UP000001302"/>
    </source>
</evidence>
<keyword evidence="2" id="KW-1133">Transmembrane helix</keyword>
<keyword evidence="5" id="KW-1185">Reference proteome</keyword>
<name>E0TEZ5_PARBH</name>
<dbReference type="AlphaFoldDB" id="E0TEZ5"/>
<keyword evidence="2" id="KW-0472">Membrane</keyword>
<dbReference type="Pfam" id="PF03703">
    <property type="entry name" value="bPH_2"/>
    <property type="match status" value="1"/>
</dbReference>
<evidence type="ECO:0000256" key="1">
    <source>
        <dbReference type="SAM" id="MobiDB-lite"/>
    </source>
</evidence>
<dbReference type="InterPro" id="IPR005182">
    <property type="entry name" value="YdbS-like_PH"/>
</dbReference>
<dbReference type="EMBL" id="CP002156">
    <property type="protein sequence ID" value="ADM10482.1"/>
    <property type="molecule type" value="Genomic_DNA"/>
</dbReference>
<evidence type="ECO:0000256" key="2">
    <source>
        <dbReference type="SAM" id="Phobius"/>
    </source>
</evidence>
<organism evidence="4 5">
    <name type="scientific">Parvularcula bermudensis (strain ATCC BAA-594 / HTCC2503 / KCTC 12087)</name>
    <dbReference type="NCBI Taxonomy" id="314260"/>
    <lineage>
        <taxon>Bacteria</taxon>
        <taxon>Pseudomonadati</taxon>
        <taxon>Pseudomonadota</taxon>
        <taxon>Alphaproteobacteria</taxon>
        <taxon>Parvularculales</taxon>
        <taxon>Parvularculaceae</taxon>
        <taxon>Parvularcula</taxon>
    </lineage>
</organism>
<evidence type="ECO:0000259" key="3">
    <source>
        <dbReference type="Pfam" id="PF03703"/>
    </source>
</evidence>
<dbReference type="KEGG" id="pbr:PB2503_12199"/>
<reference evidence="4 5" key="2">
    <citation type="journal article" date="2011" name="J. Bacteriol.">
        <title>Complete genome sequence of strain HTCC2503T of Parvularcula bermudensis, the type species of the order "Parvularculales" in the class Alphaproteobacteria.</title>
        <authorList>
            <person name="Oh H.M."/>
            <person name="Kang I."/>
            <person name="Vergin K.L."/>
            <person name="Kang D."/>
            <person name="Rhee K.H."/>
            <person name="Giovannoni S.J."/>
            <person name="Cho J.C."/>
        </authorList>
    </citation>
    <scope>NUCLEOTIDE SEQUENCE [LARGE SCALE GENOMIC DNA]</scope>
    <source>
        <strain evidence="5">ATCC BAA-594 / HTCC2503 / KCTC 12087</strain>
    </source>
</reference>
<gene>
    <name evidence="4" type="ordered locus">PB2503_12199</name>
</gene>
<reference evidence="5" key="1">
    <citation type="submission" date="2010-08" db="EMBL/GenBank/DDBJ databases">
        <title>Genome sequence of Parvularcula bermudensis HTCC2503.</title>
        <authorList>
            <person name="Kang D.-M."/>
            <person name="Oh H.-M."/>
            <person name="Cho J.-C."/>
        </authorList>
    </citation>
    <scope>NUCLEOTIDE SEQUENCE [LARGE SCALE GENOMIC DNA]</scope>
    <source>
        <strain evidence="5">ATCC BAA-594 / HTCC2503 / KCTC 12087</strain>
    </source>
</reference>
<feature type="transmembrane region" description="Helical" evidence="2">
    <location>
        <begin position="48"/>
        <end position="68"/>
    </location>
</feature>
<dbReference type="HOGENOM" id="CLU_635920_0_0_5"/>